<name>A0ACC0AI40_CATRO</name>
<keyword evidence="2" id="KW-1185">Reference proteome</keyword>
<organism evidence="1 2">
    <name type="scientific">Catharanthus roseus</name>
    <name type="common">Madagascar periwinkle</name>
    <name type="synonym">Vinca rosea</name>
    <dbReference type="NCBI Taxonomy" id="4058"/>
    <lineage>
        <taxon>Eukaryota</taxon>
        <taxon>Viridiplantae</taxon>
        <taxon>Streptophyta</taxon>
        <taxon>Embryophyta</taxon>
        <taxon>Tracheophyta</taxon>
        <taxon>Spermatophyta</taxon>
        <taxon>Magnoliopsida</taxon>
        <taxon>eudicotyledons</taxon>
        <taxon>Gunneridae</taxon>
        <taxon>Pentapetalae</taxon>
        <taxon>asterids</taxon>
        <taxon>lamiids</taxon>
        <taxon>Gentianales</taxon>
        <taxon>Apocynaceae</taxon>
        <taxon>Rauvolfioideae</taxon>
        <taxon>Vinceae</taxon>
        <taxon>Catharanthinae</taxon>
        <taxon>Catharanthus</taxon>
    </lineage>
</organism>
<dbReference type="EMBL" id="CM044706">
    <property type="protein sequence ID" value="KAI5660583.1"/>
    <property type="molecule type" value="Genomic_DNA"/>
</dbReference>
<evidence type="ECO:0000313" key="1">
    <source>
        <dbReference type="EMBL" id="KAI5660583.1"/>
    </source>
</evidence>
<gene>
    <name evidence="1" type="ORF">M9H77_29376</name>
</gene>
<accession>A0ACC0AI40</accession>
<sequence length="225" mass="25804">MTSSKYSSDTPTSPPPPPQTYYHPIPTEPQPQYVILLPHYYDPTRYYCRLWRRRIICLSFLLLLAGGLFFLWPSDPDVSVVRLRLHRFHIRTFPIISLDINLDLTVKVRNKNFYSIDYNSLVISIGYRGKQLGYVRSNQGHLKARGSSYVNATLALSGVEILADVIPLLEDVARGEIIFDTVTQIDGQLGLSFFELPLEAKVSCEINVDIHNQTIEHQNCYPQYL</sequence>
<evidence type="ECO:0000313" key="2">
    <source>
        <dbReference type="Proteomes" id="UP001060085"/>
    </source>
</evidence>
<dbReference type="Proteomes" id="UP001060085">
    <property type="component" value="Linkage Group LG06"/>
</dbReference>
<comment type="caution">
    <text evidence="1">The sequence shown here is derived from an EMBL/GenBank/DDBJ whole genome shotgun (WGS) entry which is preliminary data.</text>
</comment>
<protein>
    <submittedName>
        <fullName evidence="1">Uncharacterized protein</fullName>
    </submittedName>
</protein>
<proteinExistence type="predicted"/>
<reference evidence="2" key="1">
    <citation type="journal article" date="2023" name="Nat. Plants">
        <title>Single-cell RNA sequencing provides a high-resolution roadmap for understanding the multicellular compartmentation of specialized metabolism.</title>
        <authorList>
            <person name="Sun S."/>
            <person name="Shen X."/>
            <person name="Li Y."/>
            <person name="Li Y."/>
            <person name="Wang S."/>
            <person name="Li R."/>
            <person name="Zhang H."/>
            <person name="Shen G."/>
            <person name="Guo B."/>
            <person name="Wei J."/>
            <person name="Xu J."/>
            <person name="St-Pierre B."/>
            <person name="Chen S."/>
            <person name="Sun C."/>
        </authorList>
    </citation>
    <scope>NUCLEOTIDE SEQUENCE [LARGE SCALE GENOMIC DNA]</scope>
</reference>